<comment type="caution">
    <text evidence="2">The sequence shown here is derived from an EMBL/GenBank/DDBJ whole genome shotgun (WGS) entry which is preliminary data.</text>
</comment>
<dbReference type="AlphaFoldDB" id="A0A1Y1UD40"/>
<evidence type="ECO:0000256" key="1">
    <source>
        <dbReference type="SAM" id="MobiDB-lite"/>
    </source>
</evidence>
<gene>
    <name evidence="2" type="ORF">BD324DRAFT_652565</name>
</gene>
<keyword evidence="3" id="KW-1185">Reference proteome</keyword>
<dbReference type="GeneID" id="33560325"/>
<sequence length="283" mass="32372">MPLFTSLRAPISPVIKPQHLESYFSLVQAITMANSQASADSWEEDFKAWQSDRRSGKVKARNESRDERVRRLLLYSQTEGLPHAPEPPLPSSGSHDNEPFFTKWHPWEGSDSRKDRKYATSETVRHPEHREGYVGDTNRDWESDLDRDFEWGQKSGGSLEDDLQAMDISNGRELSESMSKGKQKDMHWRSCEGPDEDLMDISDLEKIADSRDSEAELRVRAWEELASMGLRKPLRIRRSPQEPESTWFGSDSSANSEQGESRRSGSSRPGYRPSRLSNVETVQ</sequence>
<accession>A0A1Y1UD40</accession>
<feature type="region of interest" description="Disordered" evidence="1">
    <location>
        <begin position="76"/>
        <end position="141"/>
    </location>
</feature>
<dbReference type="Proteomes" id="UP000193218">
    <property type="component" value="Unassembled WGS sequence"/>
</dbReference>
<protein>
    <submittedName>
        <fullName evidence="2">Uncharacterized protein</fullName>
    </submittedName>
</protein>
<feature type="compositionally biased region" description="Polar residues" evidence="1">
    <location>
        <begin position="242"/>
        <end position="258"/>
    </location>
</feature>
<evidence type="ECO:0000313" key="3">
    <source>
        <dbReference type="Proteomes" id="UP000193218"/>
    </source>
</evidence>
<dbReference type="EMBL" id="NBSH01000011">
    <property type="protein sequence ID" value="ORX35436.1"/>
    <property type="molecule type" value="Genomic_DNA"/>
</dbReference>
<feature type="region of interest" description="Disordered" evidence="1">
    <location>
        <begin position="173"/>
        <end position="197"/>
    </location>
</feature>
<dbReference type="RefSeq" id="XP_021869626.1">
    <property type="nucleotide sequence ID" value="XM_022018516.1"/>
</dbReference>
<name>A0A1Y1UD40_9TREE</name>
<dbReference type="InParanoid" id="A0A1Y1UD40"/>
<reference evidence="2 3" key="1">
    <citation type="submission" date="2017-03" db="EMBL/GenBank/DDBJ databases">
        <title>Widespread Adenine N6-methylation of Active Genes in Fungi.</title>
        <authorList>
            <consortium name="DOE Joint Genome Institute"/>
            <person name="Mondo S.J."/>
            <person name="Dannebaum R.O."/>
            <person name="Kuo R.C."/>
            <person name="Louie K.B."/>
            <person name="Bewick A.J."/>
            <person name="Labutti K."/>
            <person name="Haridas S."/>
            <person name="Kuo A."/>
            <person name="Salamov A."/>
            <person name="Ahrendt S.R."/>
            <person name="Lau R."/>
            <person name="Bowen B.P."/>
            <person name="Lipzen A."/>
            <person name="Sullivan W."/>
            <person name="Andreopoulos W.B."/>
            <person name="Clum A."/>
            <person name="Lindquist E."/>
            <person name="Daum C."/>
            <person name="Northen T.R."/>
            <person name="Ramamoorthy G."/>
            <person name="Schmitz R.J."/>
            <person name="Gryganskyi A."/>
            <person name="Culley D."/>
            <person name="Magnuson J."/>
            <person name="James T.Y."/>
            <person name="O'Malley M.A."/>
            <person name="Stajich J.E."/>
            <person name="Spatafora J.W."/>
            <person name="Visel A."/>
            <person name="Grigoriev I.V."/>
        </authorList>
    </citation>
    <scope>NUCLEOTIDE SEQUENCE [LARGE SCALE GENOMIC DNA]</scope>
    <source>
        <strain evidence="2 3">NRRL Y-17943</strain>
    </source>
</reference>
<proteinExistence type="predicted"/>
<feature type="region of interest" description="Disordered" evidence="1">
    <location>
        <begin position="230"/>
        <end position="283"/>
    </location>
</feature>
<organism evidence="2 3">
    <name type="scientific">Kockovaella imperatae</name>
    <dbReference type="NCBI Taxonomy" id="4999"/>
    <lineage>
        <taxon>Eukaryota</taxon>
        <taxon>Fungi</taxon>
        <taxon>Dikarya</taxon>
        <taxon>Basidiomycota</taxon>
        <taxon>Agaricomycotina</taxon>
        <taxon>Tremellomycetes</taxon>
        <taxon>Tremellales</taxon>
        <taxon>Cuniculitremaceae</taxon>
        <taxon>Kockovaella</taxon>
    </lineage>
</organism>
<feature type="compositionally biased region" description="Basic and acidic residues" evidence="1">
    <location>
        <begin position="182"/>
        <end position="192"/>
    </location>
</feature>
<evidence type="ECO:0000313" key="2">
    <source>
        <dbReference type="EMBL" id="ORX35436.1"/>
    </source>
</evidence>
<feature type="compositionally biased region" description="Basic and acidic residues" evidence="1">
    <location>
        <begin position="105"/>
        <end position="141"/>
    </location>
</feature>
<feature type="compositionally biased region" description="Low complexity" evidence="1">
    <location>
        <begin position="264"/>
        <end position="275"/>
    </location>
</feature>